<evidence type="ECO:0000313" key="2">
    <source>
        <dbReference type="EMBL" id="KAK8770168.1"/>
    </source>
</evidence>
<gene>
    <name evidence="2" type="ORF">V5799_013367</name>
</gene>
<dbReference type="PROSITE" id="PS51885">
    <property type="entry name" value="NEPRILYSIN"/>
    <property type="match status" value="1"/>
</dbReference>
<reference evidence="2 3" key="1">
    <citation type="journal article" date="2023" name="Arcadia Sci">
        <title>De novo assembly of a long-read Amblyomma americanum tick genome.</title>
        <authorList>
            <person name="Chou S."/>
            <person name="Poskanzer K.E."/>
            <person name="Rollins M."/>
            <person name="Thuy-Boun P.S."/>
        </authorList>
    </citation>
    <scope>NUCLEOTIDE SEQUENCE [LARGE SCALE GENOMIC DNA]</scope>
    <source>
        <strain evidence="2">F_SG_1</strain>
        <tissue evidence="2">Salivary glands</tissue>
    </source>
</reference>
<sequence>ESSGTEDSIPPRILWLNQHLPWSQFIFAETVVVAAITVLVVVGTLVAQAVLGFYAPPCNTQACDDAMGLARRTARLRLPPCNGFHEHLCGPGVADRSKVFHLQHIASNSLLERATAAGSDAGQQPKGAMEKAATFYATCHRLFLPPSEASSFRHDVSNVLTILKTHWQGIVQLSSNDLSTLEFMLRLVVKHRIELGFQIRLYDGNLHIKSANSLRNQLDLPPRHLEAMLGVALNASGATVHPSQLTEFLLIDESLTNLSDDDDELAVALPPQQFFQKIYPKERETWLKALTDTPQLVDSLEPTKLVRVRDISFLQIFTNFVFKTASKTKRSLWLLFHALLPALKAEVVRGMQADAVTQVVESFCYRQCQGSQYGVALDSFLWTSILGSHGGRSAVPIIVDLLRSQAALVAARLFSGGLLHEVLQQIEDVEVTRLLGPNSPEEVKQLELLYKDLPMPSQSDYYVNRLMPTMALQDDTKLAEQHSRCLEDDVQDMSVAGRRRLCVLPAGVSHPLFYSGAEPFVNFPTLGFLLAEPYTNVLFDALRRAPPGTEPSRRFAATLACLHRQLESLTNATLAGDAKPVALFRHAGALQLAHDAVENSGGFGGGDLERRAFFERHCWMWCSRLLGASRTSTAPRLDARTVCSIAVRNVLAFYRAFRCYPEDYMGNVEVCAVLGVPPYKQ</sequence>
<evidence type="ECO:0000313" key="3">
    <source>
        <dbReference type="Proteomes" id="UP001321473"/>
    </source>
</evidence>
<feature type="transmembrane region" description="Helical" evidence="1">
    <location>
        <begin position="31"/>
        <end position="55"/>
    </location>
</feature>
<proteinExistence type="predicted"/>
<name>A0AAQ4E679_AMBAM</name>
<dbReference type="GO" id="GO:0004222">
    <property type="term" value="F:metalloendopeptidase activity"/>
    <property type="evidence" value="ECO:0007669"/>
    <property type="project" value="InterPro"/>
</dbReference>
<dbReference type="Proteomes" id="UP001321473">
    <property type="component" value="Unassembled WGS sequence"/>
</dbReference>
<dbReference type="InterPro" id="IPR024079">
    <property type="entry name" value="MetalloPept_cat_dom_sf"/>
</dbReference>
<feature type="non-terminal residue" evidence="2">
    <location>
        <position position="1"/>
    </location>
</feature>
<keyword evidence="1" id="KW-1133">Transmembrane helix</keyword>
<comment type="caution">
    <text evidence="2">The sequence shown here is derived from an EMBL/GenBank/DDBJ whole genome shotgun (WGS) entry which is preliminary data.</text>
</comment>
<dbReference type="AlphaFoldDB" id="A0AAQ4E679"/>
<dbReference type="InterPro" id="IPR000718">
    <property type="entry name" value="Peptidase_M13"/>
</dbReference>
<accession>A0AAQ4E679</accession>
<dbReference type="GO" id="GO:0006508">
    <property type="term" value="P:proteolysis"/>
    <property type="evidence" value="ECO:0007669"/>
    <property type="project" value="InterPro"/>
</dbReference>
<dbReference type="EMBL" id="JARKHS020021554">
    <property type="protein sequence ID" value="KAK8770168.1"/>
    <property type="molecule type" value="Genomic_DNA"/>
</dbReference>
<protein>
    <submittedName>
        <fullName evidence="2">Uncharacterized protein</fullName>
    </submittedName>
</protein>
<keyword evidence="1" id="KW-0812">Transmembrane</keyword>
<evidence type="ECO:0000256" key="1">
    <source>
        <dbReference type="SAM" id="Phobius"/>
    </source>
</evidence>
<keyword evidence="3" id="KW-1185">Reference proteome</keyword>
<dbReference type="Gene3D" id="3.40.390.10">
    <property type="entry name" value="Collagenase (Catalytic Domain)"/>
    <property type="match status" value="1"/>
</dbReference>
<keyword evidence="1" id="KW-0472">Membrane</keyword>
<organism evidence="2 3">
    <name type="scientific">Amblyomma americanum</name>
    <name type="common">Lone star tick</name>
    <dbReference type="NCBI Taxonomy" id="6943"/>
    <lineage>
        <taxon>Eukaryota</taxon>
        <taxon>Metazoa</taxon>
        <taxon>Ecdysozoa</taxon>
        <taxon>Arthropoda</taxon>
        <taxon>Chelicerata</taxon>
        <taxon>Arachnida</taxon>
        <taxon>Acari</taxon>
        <taxon>Parasitiformes</taxon>
        <taxon>Ixodida</taxon>
        <taxon>Ixodoidea</taxon>
        <taxon>Ixodidae</taxon>
        <taxon>Amblyomminae</taxon>
        <taxon>Amblyomma</taxon>
    </lineage>
</organism>